<dbReference type="PANTHER" id="PTHR22928">
    <property type="entry name" value="TELOMERE-ASSOCIATED PROTEIN RIF1"/>
    <property type="match status" value="1"/>
</dbReference>
<evidence type="ECO:0000313" key="10">
    <source>
        <dbReference type="Proteomes" id="UP001140094"/>
    </source>
</evidence>
<dbReference type="EMBL" id="JANBUO010001610">
    <property type="protein sequence ID" value="KAJ2797528.1"/>
    <property type="molecule type" value="Genomic_DNA"/>
</dbReference>
<evidence type="ECO:0000256" key="6">
    <source>
        <dbReference type="ARBA" id="ARBA00023306"/>
    </source>
</evidence>
<evidence type="ECO:0000256" key="7">
    <source>
        <dbReference type="SAM" id="MobiDB-lite"/>
    </source>
</evidence>
<keyword evidence="4" id="KW-0779">Telomere</keyword>
<organism evidence="9 10">
    <name type="scientific">Coemansia guatemalensis</name>
    <dbReference type="NCBI Taxonomy" id="2761395"/>
    <lineage>
        <taxon>Eukaryota</taxon>
        <taxon>Fungi</taxon>
        <taxon>Fungi incertae sedis</taxon>
        <taxon>Zoopagomycota</taxon>
        <taxon>Kickxellomycotina</taxon>
        <taxon>Kickxellomycetes</taxon>
        <taxon>Kickxellales</taxon>
        <taxon>Kickxellaceae</taxon>
        <taxon>Coemansia</taxon>
    </lineage>
</organism>
<comment type="subcellular location">
    <subcellularLocation>
        <location evidence="2">Chromosome</location>
        <location evidence="2">Telomere</location>
    </subcellularLocation>
    <subcellularLocation>
        <location evidence="1">Nucleus</location>
    </subcellularLocation>
</comment>
<keyword evidence="6" id="KW-0131">Cell cycle</keyword>
<dbReference type="GO" id="GO:0005634">
    <property type="term" value="C:nucleus"/>
    <property type="evidence" value="ECO:0007669"/>
    <property type="project" value="UniProtKB-SubCell"/>
</dbReference>
<keyword evidence="10" id="KW-1185">Reference proteome</keyword>
<name>A0A9W8HYH1_9FUNG</name>
<protein>
    <recommendedName>
        <fullName evidence="8">Telomere-associated protein Rif1 N-terminal domain-containing protein</fullName>
    </recommendedName>
</protein>
<evidence type="ECO:0000256" key="5">
    <source>
        <dbReference type="ARBA" id="ARBA00023242"/>
    </source>
</evidence>
<keyword evidence="5" id="KW-0539">Nucleus</keyword>
<keyword evidence="3" id="KW-0158">Chromosome</keyword>
<dbReference type="PANTHER" id="PTHR22928:SF3">
    <property type="entry name" value="TELOMERE-ASSOCIATED PROTEIN RIF1"/>
    <property type="match status" value="1"/>
</dbReference>
<evidence type="ECO:0000256" key="3">
    <source>
        <dbReference type="ARBA" id="ARBA00022454"/>
    </source>
</evidence>
<evidence type="ECO:0000259" key="8">
    <source>
        <dbReference type="Pfam" id="PF12231"/>
    </source>
</evidence>
<feature type="domain" description="Telomere-associated protein Rif1 N-terminal" evidence="8">
    <location>
        <begin position="167"/>
        <end position="467"/>
    </location>
</feature>
<accession>A0A9W8HYH1</accession>
<dbReference type="GO" id="GO:0140445">
    <property type="term" value="C:chromosome, telomeric repeat region"/>
    <property type="evidence" value="ECO:0007669"/>
    <property type="project" value="TreeGrafter"/>
</dbReference>
<feature type="non-terminal residue" evidence="9">
    <location>
        <position position="845"/>
    </location>
</feature>
<evidence type="ECO:0000256" key="2">
    <source>
        <dbReference type="ARBA" id="ARBA00004574"/>
    </source>
</evidence>
<feature type="compositionally biased region" description="Low complexity" evidence="7">
    <location>
        <begin position="1"/>
        <end position="25"/>
    </location>
</feature>
<dbReference type="AlphaFoldDB" id="A0A9W8HYH1"/>
<dbReference type="InterPro" id="IPR011989">
    <property type="entry name" value="ARM-like"/>
</dbReference>
<comment type="caution">
    <text evidence="9">The sequence shown here is derived from an EMBL/GenBank/DDBJ whole genome shotgun (WGS) entry which is preliminary data.</text>
</comment>
<dbReference type="Gene3D" id="1.25.10.10">
    <property type="entry name" value="Leucine-rich Repeat Variant"/>
    <property type="match status" value="1"/>
</dbReference>
<dbReference type="SUPFAM" id="SSF48371">
    <property type="entry name" value="ARM repeat"/>
    <property type="match status" value="1"/>
</dbReference>
<dbReference type="InterPro" id="IPR016024">
    <property type="entry name" value="ARM-type_fold"/>
</dbReference>
<evidence type="ECO:0000256" key="4">
    <source>
        <dbReference type="ARBA" id="ARBA00022895"/>
    </source>
</evidence>
<dbReference type="GO" id="GO:0000723">
    <property type="term" value="P:telomere maintenance"/>
    <property type="evidence" value="ECO:0007669"/>
    <property type="project" value="TreeGrafter"/>
</dbReference>
<evidence type="ECO:0000313" key="9">
    <source>
        <dbReference type="EMBL" id="KAJ2797528.1"/>
    </source>
</evidence>
<proteinExistence type="predicted"/>
<feature type="region of interest" description="Disordered" evidence="7">
    <location>
        <begin position="1"/>
        <end position="93"/>
    </location>
</feature>
<gene>
    <name evidence="9" type="ORF">H4R20_005150</name>
</gene>
<dbReference type="Proteomes" id="UP001140094">
    <property type="component" value="Unassembled WGS sequence"/>
</dbReference>
<dbReference type="OrthoDB" id="9976382at2759"/>
<dbReference type="InterPro" id="IPR022031">
    <property type="entry name" value="Rif1_N"/>
</dbReference>
<reference evidence="9" key="1">
    <citation type="submission" date="2022-07" db="EMBL/GenBank/DDBJ databases">
        <title>Phylogenomic reconstructions and comparative analyses of Kickxellomycotina fungi.</title>
        <authorList>
            <person name="Reynolds N.K."/>
            <person name="Stajich J.E."/>
            <person name="Barry K."/>
            <person name="Grigoriev I.V."/>
            <person name="Crous P."/>
            <person name="Smith M.E."/>
        </authorList>
    </citation>
    <scope>NUCLEOTIDE SEQUENCE</scope>
    <source>
        <strain evidence="9">NRRL 1565</strain>
    </source>
</reference>
<dbReference type="Pfam" id="PF12231">
    <property type="entry name" value="Rif1_N"/>
    <property type="match status" value="1"/>
</dbReference>
<evidence type="ECO:0000256" key="1">
    <source>
        <dbReference type="ARBA" id="ARBA00004123"/>
    </source>
</evidence>
<sequence length="845" mass="90220">MTQPPLTTGAATAANAAQECETQQQKQGPVAALAADNTPKRVHFSPRNEEFLCGTSPQSSPTRARARPQSRGILKYGSSDGRRQRASSDAEQLSENGLFDRLTPPVNTTGSSQTTAEAAAAAVERLRQALPVKESEAETEEAYNQVSKLIARNGGGLGGDDMQAVAVVECVCRDIGNRETGRQVVLAATRCLGGALHGVGAGSTASEHVARALAVMVRRVLQEFVTDRAVMQAALWSIGAVRVLGAADAQAQAPRMVRLCMAALTQFESSATMQFESLAVLEGLLRRAPAATRQAFREWLFPVLGCVVSVIPGVRTKADGILRHNMPWVAADAHGPEMDAAVKGFLATRLDYVMAGAMRMLDHDDHILAARVWGMVVTICARHCRPRLNSILRLAQECFNSTEEDVLVVMLTQWRCLIYAFALDNRIHHHKCVQLVMTPIVTLMAAPDTSVAVLEACVGCWATLVYALGSEIGSHIDIISRIPALVSDCPHSVYIAVARVLGALFNCFVLAEDRVAQFVIPRMIIGTTTLAAADGRSLSSTNGPFSTDTAHVGDHTSILCPYIIGLGATSPTIPVVAEIAVRFIERYTSAFQRCSQGASCRDTEPLQHGAFASLCDALAAALAAPPFEPDSKCTHLAIALAKACLGAQYSEEGADDICATCVERFTESPCAVLFAALHSRLARQLTEACVDTPGLVPDFIKTAGITLSTEASGQKSTAHEFKTPYLCALAWHHTDGFLLQLNAKRGDILNADCGSIAAYMGQYLSLLLPDTPRSGELPESHSNNVLATLSLLGCFLIDSCRDDAAGITDGYRAYPGMESLLTQTFGRIAAQPPSRFGEAEASMLV</sequence>